<dbReference type="InterPro" id="IPR006190">
    <property type="entry name" value="SAF_AFP_Neu5Ac"/>
</dbReference>
<dbReference type="SMART" id="SM00858">
    <property type="entry name" value="SAF"/>
    <property type="match status" value="1"/>
</dbReference>
<dbReference type="STRING" id="119000.SAMN05661010_00132"/>
<dbReference type="Gene3D" id="3.90.1210.10">
    <property type="entry name" value="Antifreeze-like/N-acetylneuraminic acid synthase C-terminal domain"/>
    <property type="match status" value="1"/>
</dbReference>
<protein>
    <submittedName>
        <fullName evidence="2">N-acetylneuraminate synthase</fullName>
    </submittedName>
</protein>
<dbReference type="InterPro" id="IPR013974">
    <property type="entry name" value="SAF"/>
</dbReference>
<accession>A0A1G9EVI3</accession>
<dbReference type="InterPro" id="IPR013785">
    <property type="entry name" value="Aldolase_TIM"/>
</dbReference>
<dbReference type="Gene3D" id="3.20.20.70">
    <property type="entry name" value="Aldolase class I"/>
    <property type="match status" value="1"/>
</dbReference>
<dbReference type="PANTHER" id="PTHR42966:SF1">
    <property type="entry name" value="SIALIC ACID SYNTHASE"/>
    <property type="match status" value="1"/>
</dbReference>
<evidence type="ECO:0000313" key="2">
    <source>
        <dbReference type="EMBL" id="SDK80149.1"/>
    </source>
</evidence>
<dbReference type="CDD" id="cd11615">
    <property type="entry name" value="SAF_NeuB_like"/>
    <property type="match status" value="1"/>
</dbReference>
<dbReference type="PROSITE" id="PS50844">
    <property type="entry name" value="AFP_LIKE"/>
    <property type="match status" value="1"/>
</dbReference>
<dbReference type="GO" id="GO:0047444">
    <property type="term" value="F:N-acylneuraminate-9-phosphate synthase activity"/>
    <property type="evidence" value="ECO:0007669"/>
    <property type="project" value="TreeGrafter"/>
</dbReference>
<sequence length="339" mass="36366">MRGASSTFVIAEAGVNHNGSLKLALELVESAQGCGADAVKFQTFKAERLVTREAVTAAYQQRAMPDSMSQYAMLKSLELSEADFRQIHQHCRACGIEFLSSPFDEISAAFLHELGMRTFKVPSGEITNIPLLETIGGLGKAVILSTGMCWLGEVEAALRTLKKVGAAEITLLHCVTEYPAPYDEINLSAMATLSNAFGVKVGYSDHTAGIEIPIAAVAMGATVIEKHFTLDAAMSGPDHAASMEPGDFQRMVQAIRHVESARGDGLKQPAPCERANLDVVRKSIAAGQNITEGEIITRSDLTMKRPGTGLPPSLLETIIGRRAARTIGADQLLDWRDLA</sequence>
<proteinExistence type="predicted"/>
<dbReference type="SUPFAM" id="SSF51569">
    <property type="entry name" value="Aldolase"/>
    <property type="match status" value="1"/>
</dbReference>
<dbReference type="InterPro" id="IPR036732">
    <property type="entry name" value="AFP_Neu5c_C_sf"/>
</dbReference>
<dbReference type="Pfam" id="PF03102">
    <property type="entry name" value="NeuB"/>
    <property type="match status" value="1"/>
</dbReference>
<evidence type="ECO:0000259" key="1">
    <source>
        <dbReference type="PROSITE" id="PS50844"/>
    </source>
</evidence>
<dbReference type="AlphaFoldDB" id="A0A1G9EVI3"/>
<dbReference type="Pfam" id="PF08666">
    <property type="entry name" value="SAF"/>
    <property type="match status" value="1"/>
</dbReference>
<gene>
    <name evidence="2" type="ORF">SAMN05661010_00132</name>
</gene>
<dbReference type="OrthoDB" id="9781701at2"/>
<dbReference type="Proteomes" id="UP000198654">
    <property type="component" value="Unassembled WGS sequence"/>
</dbReference>
<evidence type="ECO:0000313" key="3">
    <source>
        <dbReference type="Proteomes" id="UP000198654"/>
    </source>
</evidence>
<keyword evidence="3" id="KW-1185">Reference proteome</keyword>
<dbReference type="InterPro" id="IPR020007">
    <property type="entry name" value="NeuB/NeuA"/>
</dbReference>
<dbReference type="InterPro" id="IPR013132">
    <property type="entry name" value="PseI/NeuA/B-like_N"/>
</dbReference>
<dbReference type="GO" id="GO:0016051">
    <property type="term" value="P:carbohydrate biosynthetic process"/>
    <property type="evidence" value="ECO:0007669"/>
    <property type="project" value="InterPro"/>
</dbReference>
<dbReference type="InterPro" id="IPR057736">
    <property type="entry name" value="SAF_PseI/NeuA/NeuB"/>
</dbReference>
<reference evidence="2 3" key="1">
    <citation type="submission" date="2016-10" db="EMBL/GenBank/DDBJ databases">
        <authorList>
            <person name="de Groot N.N."/>
        </authorList>
    </citation>
    <scope>NUCLEOTIDE SEQUENCE [LARGE SCALE GENOMIC DNA]</scope>
    <source>
        <strain evidence="2 3">DSM 14789</strain>
    </source>
</reference>
<name>A0A1G9EVI3_9GAMM</name>
<dbReference type="SUPFAM" id="SSF51269">
    <property type="entry name" value="AFP III-like domain"/>
    <property type="match status" value="1"/>
</dbReference>
<dbReference type="InterPro" id="IPR051690">
    <property type="entry name" value="PseI-like"/>
</dbReference>
<dbReference type="NCBIfam" id="TIGR03569">
    <property type="entry name" value="NeuB_NnaB"/>
    <property type="match status" value="1"/>
</dbReference>
<dbReference type="PANTHER" id="PTHR42966">
    <property type="entry name" value="N-ACETYLNEURAMINATE SYNTHASE"/>
    <property type="match status" value="1"/>
</dbReference>
<dbReference type="EMBL" id="FNGI01000001">
    <property type="protein sequence ID" value="SDK80149.1"/>
    <property type="molecule type" value="Genomic_DNA"/>
</dbReference>
<dbReference type="RefSeq" id="WP_089724525.1">
    <property type="nucleotide sequence ID" value="NZ_FNGI01000001.1"/>
</dbReference>
<feature type="domain" description="AFP-like" evidence="1">
    <location>
        <begin position="283"/>
        <end position="339"/>
    </location>
</feature>
<organism evidence="2 3">
    <name type="scientific">Modicisalibacter muralis</name>
    <dbReference type="NCBI Taxonomy" id="119000"/>
    <lineage>
        <taxon>Bacteria</taxon>
        <taxon>Pseudomonadati</taxon>
        <taxon>Pseudomonadota</taxon>
        <taxon>Gammaproteobacteria</taxon>
        <taxon>Oceanospirillales</taxon>
        <taxon>Halomonadaceae</taxon>
        <taxon>Modicisalibacter</taxon>
    </lineage>
</organism>